<feature type="domain" description="Pyridoxamine 5'-phosphate oxidase Alr4036 family FMN-binding" evidence="1">
    <location>
        <begin position="21"/>
        <end position="97"/>
    </location>
</feature>
<evidence type="ECO:0000313" key="3">
    <source>
        <dbReference type="Proteomes" id="UP001629214"/>
    </source>
</evidence>
<sequence>MNLDEIYQHIWSSIRVGASPTRSPFTMWQLATLGLDGSPQIRSIVLRGADENARLLSFHADRRSAKIKEIEADPRVSMVSLDLENYAQLRVSGVAVLSQEQTDIQRLWTEAKPHTLILYQAPLAPATAIDSPEQGQVQQASETSGFENFALIQIRVSKIEYLDITPGNHQRALFSYVGGRWAEQWIAP</sequence>
<reference evidence="2 3" key="1">
    <citation type="journal article" date="2024" name="Chem. Sci.">
        <title>Discovery of megapolipeptins by genome mining of a Burkholderiales bacteria collection.</title>
        <authorList>
            <person name="Paulo B.S."/>
            <person name="Recchia M.J.J."/>
            <person name="Lee S."/>
            <person name="Fergusson C.H."/>
            <person name="Romanowski S.B."/>
            <person name="Hernandez A."/>
            <person name="Krull N."/>
            <person name="Liu D.Y."/>
            <person name="Cavanagh H."/>
            <person name="Bos A."/>
            <person name="Gray C.A."/>
            <person name="Murphy B.T."/>
            <person name="Linington R.G."/>
            <person name="Eustaquio A.S."/>
        </authorList>
    </citation>
    <scope>NUCLEOTIDE SEQUENCE [LARGE SCALE GENOMIC DNA]</scope>
    <source>
        <strain evidence="2 3">RL21-008-BIB-B</strain>
    </source>
</reference>
<organism evidence="2 3">
    <name type="scientific">Herbaspirillum rhizosphaerae</name>
    <dbReference type="NCBI Taxonomy" id="346179"/>
    <lineage>
        <taxon>Bacteria</taxon>
        <taxon>Pseudomonadati</taxon>
        <taxon>Pseudomonadota</taxon>
        <taxon>Betaproteobacteria</taxon>
        <taxon>Burkholderiales</taxon>
        <taxon>Oxalobacteraceae</taxon>
        <taxon>Herbaspirillum</taxon>
    </lineage>
</organism>
<comment type="caution">
    <text evidence="2">The sequence shown here is derived from an EMBL/GenBank/DDBJ whole genome shotgun (WGS) entry which is preliminary data.</text>
</comment>
<dbReference type="PANTHER" id="PTHR28243">
    <property type="entry name" value="AGL049CP"/>
    <property type="match status" value="1"/>
</dbReference>
<gene>
    <name evidence="2" type="ORF">PQR63_23585</name>
</gene>
<dbReference type="RefSeq" id="WP_408170727.1">
    <property type="nucleotide sequence ID" value="NZ_JAQQFR010000036.1"/>
</dbReference>
<accession>A0ABW8ZEX0</accession>
<dbReference type="Proteomes" id="UP001629214">
    <property type="component" value="Unassembled WGS sequence"/>
</dbReference>
<name>A0ABW8ZEX0_9BURK</name>
<keyword evidence="3" id="KW-1185">Reference proteome</keyword>
<dbReference type="Gene3D" id="2.30.110.10">
    <property type="entry name" value="Electron Transport, Fmn-binding Protein, Chain A"/>
    <property type="match status" value="1"/>
</dbReference>
<dbReference type="InterPro" id="IPR012349">
    <property type="entry name" value="Split_barrel_FMN-bd"/>
</dbReference>
<protein>
    <submittedName>
        <fullName evidence="2">Pyridoxamine 5'-phosphate oxidase family protein</fullName>
    </submittedName>
</protein>
<evidence type="ECO:0000259" key="1">
    <source>
        <dbReference type="Pfam" id="PF12766"/>
    </source>
</evidence>
<dbReference type="InterPro" id="IPR024624">
    <property type="entry name" value="Pyridox_Oxase_Alr4036_FMN-bd"/>
</dbReference>
<proteinExistence type="predicted"/>
<dbReference type="SUPFAM" id="SSF50475">
    <property type="entry name" value="FMN-binding split barrel"/>
    <property type="match status" value="1"/>
</dbReference>
<dbReference type="PANTHER" id="PTHR28243:SF1">
    <property type="entry name" value="PYRIDOXAMINE 5'-PHOSPHATE OXIDASE ALR4036 FAMILY FMN-BINDING DOMAIN-CONTAINING PROTEIN"/>
    <property type="match status" value="1"/>
</dbReference>
<evidence type="ECO:0000313" key="2">
    <source>
        <dbReference type="EMBL" id="MFL9881393.1"/>
    </source>
</evidence>
<dbReference type="Pfam" id="PF12766">
    <property type="entry name" value="Pyridox_oxase_2"/>
    <property type="match status" value="1"/>
</dbReference>
<dbReference type="EMBL" id="JAQQFR010000036">
    <property type="protein sequence ID" value="MFL9881393.1"/>
    <property type="molecule type" value="Genomic_DNA"/>
</dbReference>